<dbReference type="Proteomes" id="UP000093807">
    <property type="component" value="Unassembled WGS sequence"/>
</dbReference>
<name>A0A199XS15_9FLAO</name>
<dbReference type="AlphaFoldDB" id="A0A199XS15"/>
<proteinExistence type="predicted"/>
<keyword evidence="2" id="KW-1185">Reference proteome</keyword>
<reference evidence="1 2" key="1">
    <citation type="submission" date="2016-06" db="EMBL/GenBank/DDBJ databases">
        <title>Draft genome sequence of Flavobacterium succinicans strain DD5b.</title>
        <authorList>
            <person name="Poehlein A."/>
            <person name="Daniel R."/>
            <person name="Simeonova D.D."/>
        </authorList>
    </citation>
    <scope>NUCLEOTIDE SEQUENCE [LARGE SCALE GENOMIC DNA]</scope>
    <source>
        <strain evidence="1 2">DD5b</strain>
    </source>
</reference>
<gene>
    <name evidence="1" type="ORF">FLB_10530</name>
</gene>
<comment type="caution">
    <text evidence="1">The sequence shown here is derived from an EMBL/GenBank/DDBJ whole genome shotgun (WGS) entry which is preliminary data.</text>
</comment>
<dbReference type="EMBL" id="JMTM01000020">
    <property type="protein sequence ID" value="OAZ04553.1"/>
    <property type="molecule type" value="Genomic_DNA"/>
</dbReference>
<protein>
    <submittedName>
        <fullName evidence="1">Uncharacterized protein</fullName>
    </submittedName>
</protein>
<organism evidence="1 2">
    <name type="scientific">Flavobacterium succinicans</name>
    <dbReference type="NCBI Taxonomy" id="29536"/>
    <lineage>
        <taxon>Bacteria</taxon>
        <taxon>Pseudomonadati</taxon>
        <taxon>Bacteroidota</taxon>
        <taxon>Flavobacteriia</taxon>
        <taxon>Flavobacteriales</taxon>
        <taxon>Flavobacteriaceae</taxon>
        <taxon>Flavobacterium</taxon>
    </lineage>
</organism>
<accession>A0A199XS15</accession>
<sequence length="43" mass="4567">MVISPLLSPLQVTLLLPEICEVKAFPVGTTIVKSFVVVQVLGS</sequence>
<evidence type="ECO:0000313" key="1">
    <source>
        <dbReference type="EMBL" id="OAZ04553.1"/>
    </source>
</evidence>
<evidence type="ECO:0000313" key="2">
    <source>
        <dbReference type="Proteomes" id="UP000093807"/>
    </source>
</evidence>